<accession>A0AAV2U0U1</accession>
<name>A0AAV2U0U1_CALDB</name>
<protein>
    <recommendedName>
        <fullName evidence="2">FAD dependent oxidoreductase domain-containing protein</fullName>
    </recommendedName>
</protein>
<dbReference type="PANTHER" id="PTHR13847">
    <property type="entry name" value="SARCOSINE DEHYDROGENASE-RELATED"/>
    <property type="match status" value="1"/>
</dbReference>
<organism evidence="3 4">
    <name type="scientific">Calicophoron daubneyi</name>
    <name type="common">Rumen fluke</name>
    <name type="synonym">Paramphistomum daubneyi</name>
    <dbReference type="NCBI Taxonomy" id="300641"/>
    <lineage>
        <taxon>Eukaryota</taxon>
        <taxon>Metazoa</taxon>
        <taxon>Spiralia</taxon>
        <taxon>Lophotrochozoa</taxon>
        <taxon>Platyhelminthes</taxon>
        <taxon>Trematoda</taxon>
        <taxon>Digenea</taxon>
        <taxon>Plagiorchiida</taxon>
        <taxon>Pronocephalata</taxon>
        <taxon>Paramphistomoidea</taxon>
        <taxon>Paramphistomidae</taxon>
        <taxon>Calicophoron</taxon>
    </lineage>
</organism>
<evidence type="ECO:0000256" key="1">
    <source>
        <dbReference type="SAM" id="MobiDB-lite"/>
    </source>
</evidence>
<feature type="region of interest" description="Disordered" evidence="1">
    <location>
        <begin position="361"/>
        <end position="381"/>
    </location>
</feature>
<evidence type="ECO:0000259" key="2">
    <source>
        <dbReference type="Pfam" id="PF01266"/>
    </source>
</evidence>
<dbReference type="InterPro" id="IPR006076">
    <property type="entry name" value="FAD-dep_OxRdtase"/>
</dbReference>
<comment type="caution">
    <text evidence="3">The sequence shown here is derived from an EMBL/GenBank/DDBJ whole genome shotgun (WGS) entry which is preliminary data.</text>
</comment>
<sequence length="415" mass="44500">MVIVIVGGGIVGVATAYFLARRGISSVILERDSVACAASGKAGGFLAKDWCSHNEMDFLAKNGFALHMDLMKKLGSQCGYRCVDTYSVDASENVSSRSVGGMPEWIGGKVSNFSRLGDQTTTAQVNPLLLTNELFQKSQELTQNRTCVKIARVVGLEFSSDDCPRITGVRVSTGDDSVETIAADLLLVAAGPWTKSVVEWFSSGSFPSRGFGGHRAHGVIVKPKQSPPCTVDATCLFVDYQGSGYSCEPEIYPRPDGTVYVCGLSDESPVPETSKVEFEPWRCARLREVVSKIAPCLEDAEVISEHACFLPLSPDGIPVIGPVPGMKGVYIGTGHSCWGILTGPITGRILAAMIARDSLAKPEPAQSGSATSEAEEEARLGDQLLEDPHLRLFDPARFVIQPVGRRARQTTKKPT</sequence>
<dbReference type="EMBL" id="CAXLJL010001011">
    <property type="protein sequence ID" value="CAL5142326.1"/>
    <property type="molecule type" value="Genomic_DNA"/>
</dbReference>
<evidence type="ECO:0000313" key="4">
    <source>
        <dbReference type="Proteomes" id="UP001497525"/>
    </source>
</evidence>
<dbReference type="PANTHER" id="PTHR13847:SF150">
    <property type="entry name" value="OXIDOREDUCTASE TDA3-RELATED"/>
    <property type="match status" value="1"/>
</dbReference>
<evidence type="ECO:0000313" key="3">
    <source>
        <dbReference type="EMBL" id="CAL5142326.1"/>
    </source>
</evidence>
<dbReference type="SUPFAM" id="SSF51905">
    <property type="entry name" value="FAD/NAD(P)-binding domain"/>
    <property type="match status" value="1"/>
</dbReference>
<gene>
    <name evidence="3" type="ORF">CDAUBV1_LOCUS17563</name>
</gene>
<proteinExistence type="predicted"/>
<dbReference type="Gene3D" id="3.30.9.10">
    <property type="entry name" value="D-Amino Acid Oxidase, subunit A, domain 2"/>
    <property type="match status" value="1"/>
</dbReference>
<dbReference type="Gene3D" id="3.50.50.60">
    <property type="entry name" value="FAD/NAD(P)-binding domain"/>
    <property type="match status" value="1"/>
</dbReference>
<dbReference type="GO" id="GO:0005737">
    <property type="term" value="C:cytoplasm"/>
    <property type="evidence" value="ECO:0007669"/>
    <property type="project" value="TreeGrafter"/>
</dbReference>
<feature type="domain" description="FAD dependent oxidoreductase" evidence="2">
    <location>
        <begin position="3"/>
        <end position="353"/>
    </location>
</feature>
<dbReference type="AlphaFoldDB" id="A0AAV2U0U1"/>
<dbReference type="Proteomes" id="UP001497525">
    <property type="component" value="Unassembled WGS sequence"/>
</dbReference>
<reference evidence="3" key="1">
    <citation type="submission" date="2024-06" db="EMBL/GenBank/DDBJ databases">
        <authorList>
            <person name="Liu X."/>
            <person name="Lenzi L."/>
            <person name="Haldenby T S."/>
            <person name="Uol C."/>
        </authorList>
    </citation>
    <scope>NUCLEOTIDE SEQUENCE</scope>
</reference>
<dbReference type="Pfam" id="PF01266">
    <property type="entry name" value="DAO"/>
    <property type="match status" value="1"/>
</dbReference>
<dbReference type="InterPro" id="IPR036188">
    <property type="entry name" value="FAD/NAD-bd_sf"/>
</dbReference>